<name>A0ABM8USH5_9BACT</name>
<organism evidence="3 4">
    <name type="scientific">Dyadobacter linearis</name>
    <dbReference type="NCBI Taxonomy" id="2823330"/>
    <lineage>
        <taxon>Bacteria</taxon>
        <taxon>Pseudomonadati</taxon>
        <taxon>Bacteroidota</taxon>
        <taxon>Cytophagia</taxon>
        <taxon>Cytophagales</taxon>
        <taxon>Spirosomataceae</taxon>
        <taxon>Dyadobacter</taxon>
    </lineage>
</organism>
<keyword evidence="1" id="KW-0732">Signal</keyword>
<reference evidence="3 4" key="1">
    <citation type="submission" date="2021-04" db="EMBL/GenBank/DDBJ databases">
        <authorList>
            <person name="Rodrigo-Torres L."/>
            <person name="Arahal R. D."/>
            <person name="Lucena T."/>
        </authorList>
    </citation>
    <scope>NUCLEOTIDE SEQUENCE [LARGE SCALE GENOMIC DNA]</scope>
    <source>
        <strain evidence="3 4">CECT 9623</strain>
    </source>
</reference>
<dbReference type="EMBL" id="CAJRAU010000004">
    <property type="protein sequence ID" value="CAG5070631.1"/>
    <property type="molecule type" value="Genomic_DNA"/>
</dbReference>
<evidence type="ECO:0000256" key="1">
    <source>
        <dbReference type="SAM" id="SignalP"/>
    </source>
</evidence>
<evidence type="ECO:0000313" key="4">
    <source>
        <dbReference type="Proteomes" id="UP000679725"/>
    </source>
</evidence>
<dbReference type="Pfam" id="PF18962">
    <property type="entry name" value="Por_Secre_tail"/>
    <property type="match status" value="1"/>
</dbReference>
<proteinExistence type="predicted"/>
<protein>
    <recommendedName>
        <fullName evidence="2">Secretion system C-terminal sorting domain-containing protein</fullName>
    </recommendedName>
</protein>
<feature type="domain" description="Secretion system C-terminal sorting" evidence="2">
    <location>
        <begin position="53"/>
        <end position="120"/>
    </location>
</feature>
<evidence type="ECO:0000313" key="3">
    <source>
        <dbReference type="EMBL" id="CAG5070631.1"/>
    </source>
</evidence>
<sequence length="138" mass="15697">MKNVLKCIAALTFSICVLNQSAFAIDPVEAKTECKNNTCETFRIGMYRVRNTETMNLLLEKEKGERLSIKIMDVKGKVLHEELVGRWATKFGKKLNFAAMQDGTYTVEVSSDREKVVKNIFLSTDEVREVNRLLMSAN</sequence>
<comment type="caution">
    <text evidence="3">The sequence shown here is derived from an EMBL/GenBank/DDBJ whole genome shotgun (WGS) entry which is preliminary data.</text>
</comment>
<evidence type="ECO:0000259" key="2">
    <source>
        <dbReference type="Pfam" id="PF18962"/>
    </source>
</evidence>
<gene>
    <name evidence="3" type="ORF">DYBT9623_03177</name>
</gene>
<dbReference type="InterPro" id="IPR026444">
    <property type="entry name" value="Secre_tail"/>
</dbReference>
<feature type="signal peptide" evidence="1">
    <location>
        <begin position="1"/>
        <end position="24"/>
    </location>
</feature>
<accession>A0ABM8USH5</accession>
<feature type="chain" id="PRO_5046884181" description="Secretion system C-terminal sorting domain-containing protein" evidence="1">
    <location>
        <begin position="25"/>
        <end position="138"/>
    </location>
</feature>
<dbReference type="RefSeq" id="WP_215234501.1">
    <property type="nucleotide sequence ID" value="NZ_CAJRAU010000004.1"/>
</dbReference>
<dbReference type="Proteomes" id="UP000679725">
    <property type="component" value="Unassembled WGS sequence"/>
</dbReference>
<keyword evidence="4" id="KW-1185">Reference proteome</keyword>